<keyword evidence="7 17" id="KW-0677">Repeat</keyword>
<dbReference type="Gene3D" id="3.90.550.10">
    <property type="entry name" value="Spore Coat Polysaccharide Biosynthesis Protein SpsA, Chain A"/>
    <property type="match status" value="1"/>
</dbReference>
<comment type="subcellular location">
    <subcellularLocation>
        <location evidence="17">Cytoplasm</location>
    </subcellularLocation>
</comment>
<evidence type="ECO:0000256" key="8">
    <source>
        <dbReference type="ARBA" id="ARBA00022842"/>
    </source>
</evidence>
<feature type="binding site" evidence="17">
    <location>
        <position position="227"/>
    </location>
    <ligand>
        <name>UDP-N-acetyl-alpha-D-glucosamine</name>
        <dbReference type="ChEBI" id="CHEBI:57705"/>
    </ligand>
</feature>
<dbReference type="EC" id="2.7.7.23" evidence="17"/>
<comment type="catalytic activity">
    <reaction evidence="14 17">
        <text>alpha-D-glucosamine 1-phosphate + acetyl-CoA = N-acetyl-alpha-D-glucosamine 1-phosphate + CoA + H(+)</text>
        <dbReference type="Rhea" id="RHEA:13725"/>
        <dbReference type="ChEBI" id="CHEBI:15378"/>
        <dbReference type="ChEBI" id="CHEBI:57287"/>
        <dbReference type="ChEBI" id="CHEBI:57288"/>
        <dbReference type="ChEBI" id="CHEBI:57776"/>
        <dbReference type="ChEBI" id="CHEBI:58516"/>
        <dbReference type="EC" id="2.3.1.157"/>
    </reaction>
</comment>
<feature type="binding site" evidence="17">
    <location>
        <position position="23"/>
    </location>
    <ligand>
        <name>UDP-N-acetyl-alpha-D-glucosamine</name>
        <dbReference type="ChEBI" id="CHEBI:57705"/>
    </ligand>
</feature>
<feature type="binding site" evidence="17">
    <location>
        <position position="376"/>
    </location>
    <ligand>
        <name>UDP-N-acetyl-alpha-D-glucosamine</name>
        <dbReference type="ChEBI" id="CHEBI:57705"/>
    </ligand>
</feature>
<keyword evidence="11 17" id="KW-0511">Multifunctional enzyme</keyword>
<evidence type="ECO:0000256" key="3">
    <source>
        <dbReference type="ARBA" id="ARBA00022490"/>
    </source>
</evidence>
<dbReference type="InterPro" id="IPR011004">
    <property type="entry name" value="Trimer_LpxA-like_sf"/>
</dbReference>
<dbReference type="GO" id="GO:0016020">
    <property type="term" value="C:membrane"/>
    <property type="evidence" value="ECO:0007669"/>
    <property type="project" value="GOC"/>
</dbReference>
<comment type="catalytic activity">
    <reaction evidence="15 17">
        <text>N-acetyl-alpha-D-glucosamine 1-phosphate + UTP + H(+) = UDP-N-acetyl-alpha-D-glucosamine + diphosphate</text>
        <dbReference type="Rhea" id="RHEA:13509"/>
        <dbReference type="ChEBI" id="CHEBI:15378"/>
        <dbReference type="ChEBI" id="CHEBI:33019"/>
        <dbReference type="ChEBI" id="CHEBI:46398"/>
        <dbReference type="ChEBI" id="CHEBI:57705"/>
        <dbReference type="ChEBI" id="CHEBI:57776"/>
        <dbReference type="EC" id="2.7.7.23"/>
    </reaction>
</comment>
<evidence type="ECO:0000256" key="10">
    <source>
        <dbReference type="ARBA" id="ARBA00022984"/>
    </source>
</evidence>
<dbReference type="SUPFAM" id="SSF51161">
    <property type="entry name" value="Trimeric LpxA-like enzymes"/>
    <property type="match status" value="1"/>
</dbReference>
<dbReference type="GO" id="GO:0008360">
    <property type="term" value="P:regulation of cell shape"/>
    <property type="evidence" value="ECO:0007669"/>
    <property type="project" value="UniProtKB-KW"/>
</dbReference>
<proteinExistence type="inferred from homology"/>
<dbReference type="AlphaFoldDB" id="A0A537LHY5"/>
<evidence type="ECO:0000313" key="21">
    <source>
        <dbReference type="Proteomes" id="UP000315217"/>
    </source>
</evidence>
<evidence type="ECO:0000256" key="15">
    <source>
        <dbReference type="ARBA" id="ARBA00048493"/>
    </source>
</evidence>
<evidence type="ECO:0000256" key="4">
    <source>
        <dbReference type="ARBA" id="ARBA00022679"/>
    </source>
</evidence>
<evidence type="ECO:0000256" key="1">
    <source>
        <dbReference type="ARBA" id="ARBA00007707"/>
    </source>
</evidence>
<feature type="binding site" evidence="17">
    <location>
        <position position="422"/>
    </location>
    <ligand>
        <name>acetyl-CoA</name>
        <dbReference type="ChEBI" id="CHEBI:57288"/>
    </ligand>
</feature>
<evidence type="ECO:0000256" key="12">
    <source>
        <dbReference type="ARBA" id="ARBA00023315"/>
    </source>
</evidence>
<dbReference type="CDD" id="cd02540">
    <property type="entry name" value="GT2_GlmU_N_bac"/>
    <property type="match status" value="1"/>
</dbReference>
<evidence type="ECO:0000256" key="17">
    <source>
        <dbReference type="HAMAP-Rule" id="MF_01631"/>
    </source>
</evidence>
<accession>A0A537LHY5</accession>
<dbReference type="InterPro" id="IPR005882">
    <property type="entry name" value="Bifunctional_GlmU"/>
</dbReference>
<comment type="subunit">
    <text evidence="17">Homotrimer.</text>
</comment>
<dbReference type="InterPro" id="IPR025877">
    <property type="entry name" value="MobA-like_NTP_Trfase"/>
</dbReference>
<feature type="binding site" evidence="17">
    <location>
        <position position="404"/>
    </location>
    <ligand>
        <name>acetyl-CoA</name>
        <dbReference type="ChEBI" id="CHEBI:57288"/>
    </ligand>
</feature>
<dbReference type="EC" id="2.3.1.157" evidence="17"/>
<dbReference type="CDD" id="cd03353">
    <property type="entry name" value="LbH_GlmU_C"/>
    <property type="match status" value="1"/>
</dbReference>
<gene>
    <name evidence="17 19" type="primary">glmU</name>
    <name evidence="20" type="ORF">E6G98_00810</name>
    <name evidence="19" type="ORF">E6G99_06255</name>
</gene>
<dbReference type="GO" id="GO:0009245">
    <property type="term" value="P:lipid A biosynthetic process"/>
    <property type="evidence" value="ECO:0007669"/>
    <property type="project" value="UniProtKB-UniRule"/>
</dbReference>
<dbReference type="InterPro" id="IPR029044">
    <property type="entry name" value="Nucleotide-diphossugar_trans"/>
</dbReference>
<name>A0A537LHY5_9BACT</name>
<keyword evidence="12 17" id="KW-0012">Acyltransferase</keyword>
<dbReference type="UniPathway" id="UPA00973"/>
<comment type="similarity">
    <text evidence="2 17">In the N-terminal section; belongs to the N-acetylglucosamine-1-phosphate uridyltransferase family.</text>
</comment>
<keyword evidence="9 17" id="KW-0133">Cell shape</keyword>
<feature type="binding site" evidence="17">
    <location>
        <begin position="101"/>
        <end position="103"/>
    </location>
    <ligand>
        <name>UDP-N-acetyl-alpha-D-glucosamine</name>
        <dbReference type="ChEBI" id="CHEBI:57705"/>
    </ligand>
</feature>
<dbReference type="NCBIfam" id="TIGR01173">
    <property type="entry name" value="glmU"/>
    <property type="match status" value="1"/>
</dbReference>
<dbReference type="GO" id="GO:0000902">
    <property type="term" value="P:cell morphogenesis"/>
    <property type="evidence" value="ECO:0007669"/>
    <property type="project" value="UniProtKB-UniRule"/>
</dbReference>
<dbReference type="GO" id="GO:0006048">
    <property type="term" value="P:UDP-N-acetylglucosamine biosynthetic process"/>
    <property type="evidence" value="ECO:0007669"/>
    <property type="project" value="UniProtKB-UniPathway"/>
</dbReference>
<dbReference type="UniPathway" id="UPA00113">
    <property type="reaction ID" value="UER00532"/>
</dbReference>
<evidence type="ECO:0000313" key="19">
    <source>
        <dbReference type="EMBL" id="TMJ07615.1"/>
    </source>
</evidence>
<feature type="binding site" evidence="17">
    <location>
        <begin position="385"/>
        <end position="386"/>
    </location>
    <ligand>
        <name>acetyl-CoA</name>
        <dbReference type="ChEBI" id="CHEBI:57288"/>
    </ligand>
</feature>
<evidence type="ECO:0000313" key="22">
    <source>
        <dbReference type="Proteomes" id="UP000318661"/>
    </source>
</evidence>
<evidence type="ECO:0000256" key="2">
    <source>
        <dbReference type="ARBA" id="ARBA00007947"/>
    </source>
</evidence>
<dbReference type="GO" id="GO:0000287">
    <property type="term" value="F:magnesium ion binding"/>
    <property type="evidence" value="ECO:0007669"/>
    <property type="project" value="UniProtKB-UniRule"/>
</dbReference>
<keyword evidence="4 17" id="KW-0808">Transferase</keyword>
<keyword evidence="8 17" id="KW-0460">Magnesium</keyword>
<comment type="pathway">
    <text evidence="17">Bacterial outer membrane biogenesis; LPS lipid A biosynthesis.</text>
</comment>
<dbReference type="GO" id="GO:0019134">
    <property type="term" value="F:glucosamine-1-phosphate N-acetyltransferase activity"/>
    <property type="evidence" value="ECO:0007669"/>
    <property type="project" value="UniProtKB-UniRule"/>
</dbReference>
<comment type="caution">
    <text evidence="17">Lacks conserved residue(s) required for the propagation of feature annotation.</text>
</comment>
<keyword evidence="6 17" id="KW-0479">Metal-binding</keyword>
<dbReference type="EMBL" id="VBAJ01000163">
    <property type="protein sequence ID" value="TMJ07615.1"/>
    <property type="molecule type" value="Genomic_DNA"/>
</dbReference>
<feature type="region of interest" description="N-acetyltransferase" evidence="17">
    <location>
        <begin position="251"/>
        <end position="453"/>
    </location>
</feature>
<dbReference type="GO" id="GO:0071555">
    <property type="term" value="P:cell wall organization"/>
    <property type="evidence" value="ECO:0007669"/>
    <property type="project" value="UniProtKB-KW"/>
</dbReference>
<feature type="binding site" evidence="17">
    <location>
        <position position="379"/>
    </location>
    <ligand>
        <name>acetyl-CoA</name>
        <dbReference type="ChEBI" id="CHEBI:57288"/>
    </ligand>
</feature>
<evidence type="ECO:0000256" key="5">
    <source>
        <dbReference type="ARBA" id="ARBA00022695"/>
    </source>
</evidence>
<dbReference type="Gene3D" id="2.160.10.10">
    <property type="entry name" value="Hexapeptide repeat proteins"/>
    <property type="match status" value="1"/>
</dbReference>
<feature type="domain" description="MobA-like NTP transferase" evidence="18">
    <location>
        <begin position="6"/>
        <end position="132"/>
    </location>
</feature>
<dbReference type="InterPro" id="IPR038009">
    <property type="entry name" value="GlmU_C_LbH"/>
</dbReference>
<evidence type="ECO:0000256" key="6">
    <source>
        <dbReference type="ARBA" id="ARBA00022723"/>
    </source>
</evidence>
<feature type="binding site" evidence="17">
    <location>
        <position position="140"/>
    </location>
    <ligand>
        <name>UDP-N-acetyl-alpha-D-glucosamine</name>
        <dbReference type="ChEBI" id="CHEBI:57705"/>
    </ligand>
</feature>
<keyword evidence="10 17" id="KW-0573">Peptidoglycan synthesis</keyword>
<feature type="binding site" evidence="17">
    <location>
        <position position="170"/>
    </location>
    <ligand>
        <name>UDP-N-acetyl-alpha-D-glucosamine</name>
        <dbReference type="ChEBI" id="CHEBI:57705"/>
    </ligand>
</feature>
<evidence type="ECO:0000256" key="7">
    <source>
        <dbReference type="ARBA" id="ARBA00022737"/>
    </source>
</evidence>
<feature type="binding site" evidence="17">
    <location>
        <begin position="9"/>
        <end position="12"/>
    </location>
    <ligand>
        <name>UDP-N-acetyl-alpha-D-glucosamine</name>
        <dbReference type="ChEBI" id="CHEBI:57705"/>
    </ligand>
</feature>
<feature type="binding site" evidence="17">
    <location>
        <position position="332"/>
    </location>
    <ligand>
        <name>UDP-N-acetyl-alpha-D-glucosamine</name>
        <dbReference type="ChEBI" id="CHEBI:57705"/>
    </ligand>
</feature>
<keyword evidence="5 17" id="KW-0548">Nucleotidyltransferase</keyword>
<dbReference type="GO" id="GO:0009252">
    <property type="term" value="P:peptidoglycan biosynthetic process"/>
    <property type="evidence" value="ECO:0007669"/>
    <property type="project" value="UniProtKB-UniRule"/>
</dbReference>
<comment type="caution">
    <text evidence="19">The sequence shown here is derived from an EMBL/GenBank/DDBJ whole genome shotgun (WGS) entry which is preliminary data.</text>
</comment>
<evidence type="ECO:0000256" key="16">
    <source>
        <dbReference type="ARBA" id="ARBA00049628"/>
    </source>
</evidence>
<comment type="function">
    <text evidence="16 17">Catalyzes the last two sequential reactions in the de novo biosynthetic pathway for UDP-N-acetylglucosamine (UDP-GlcNAc). The C-terminal domain catalyzes the transfer of acetyl group from acetyl coenzyme A to glucosamine-1-phosphate (GlcN-1-P) to produce N-acetylglucosamine-1-phosphate (GlcNAc-1-P), which is converted into UDP-GlcNAc by the transfer of uridine 5-monophosphate (from uridine 5-triphosphate), a reaction catalyzed by the N-terminal domain.</text>
</comment>
<comment type="pathway">
    <text evidence="17">Nucleotide-sugar biosynthesis; UDP-N-acetyl-alpha-D-glucosamine biosynthesis; N-acetyl-alpha-D-glucosamine 1-phosphate from alpha-D-glucosamine 6-phosphate (route II): step 2/2.</text>
</comment>
<feature type="binding site" evidence="17">
    <location>
        <begin position="78"/>
        <end position="79"/>
    </location>
    <ligand>
        <name>UDP-N-acetyl-alpha-D-glucosamine</name>
        <dbReference type="ChEBI" id="CHEBI:57705"/>
    </ligand>
</feature>
<evidence type="ECO:0000256" key="11">
    <source>
        <dbReference type="ARBA" id="ARBA00023268"/>
    </source>
</evidence>
<keyword evidence="13 17" id="KW-0961">Cell wall biogenesis/degradation</keyword>
<protein>
    <recommendedName>
        <fullName evidence="17">Bifunctional protein GlmU</fullName>
    </recommendedName>
    <domain>
        <recommendedName>
            <fullName evidence="17">UDP-N-acetylglucosamine pyrophosphorylase</fullName>
            <ecNumber evidence="17">2.7.7.23</ecNumber>
        </recommendedName>
        <alternativeName>
            <fullName evidence="17">N-acetylglucosamine-1-phosphate uridyltransferase</fullName>
        </alternativeName>
    </domain>
    <domain>
        <recommendedName>
            <fullName evidence="17">Glucosamine-1-phosphate N-acetyltransferase</fullName>
            <ecNumber evidence="17">2.3.1.157</ecNumber>
        </recommendedName>
    </domain>
</protein>
<dbReference type="PANTHER" id="PTHR43584:SF3">
    <property type="entry name" value="BIFUNCTIONAL PROTEIN GLMU"/>
    <property type="match status" value="1"/>
</dbReference>
<feature type="binding site" evidence="17">
    <location>
        <position position="365"/>
    </location>
    <ligand>
        <name>UDP-N-acetyl-alpha-D-glucosamine</name>
        <dbReference type="ChEBI" id="CHEBI:57705"/>
    </ligand>
</feature>
<comment type="pathway">
    <text evidence="17">Nucleotide-sugar biosynthesis; UDP-N-acetyl-alpha-D-glucosamine biosynthesis; UDP-N-acetyl-alpha-D-glucosamine from N-acetyl-alpha-D-glucosamine 1-phosphate: step 1/1.</text>
</comment>
<sequence>MEQVHAVVLAAGKGKRMRSDLPKVLHPVCGQPLIFYVLDALHHAGISSSIVVVGHGADRVREAVGAQARYVEQAEPRGTGHAVLMALPHLPDDGNPVLVLYGDTPLLTAETIHALTALHRTSGSAATLLSARVPDPSGYGRVIRDGDGRVRKIVEEADCSSEERQVMEINAGTYMFRQQALREALRALTPGNAQGEYYLTDTIGWLLGREQQVSALVASAEETVGVNSRQELAAAESLMRRRLLDRLMEGGVTIIDPVTTYVHAGVQVGPDTVIHPQSYLEGATAVGARCTIGPQARLVDATVGDGVTIVASSVERGAVGEGSTVGPYSRLRPGTRVGRFVEIGNFAELKNAEVGDHTKVHHMSYLGDVTVGARVNIGAGTVTCNYDGTRKHHTDIEDEAFIGSDTMLIAPIRIGKGAVTGAGSVVNKDVPPGGVAVGVPARVIRYVTAERRR</sequence>
<feature type="binding site" evidence="17">
    <location>
        <position position="155"/>
    </location>
    <ligand>
        <name>UDP-N-acetyl-alpha-D-glucosamine</name>
        <dbReference type="ChEBI" id="CHEBI:57705"/>
    </ligand>
</feature>
<evidence type="ECO:0000256" key="9">
    <source>
        <dbReference type="ARBA" id="ARBA00022960"/>
    </source>
</evidence>
<dbReference type="SUPFAM" id="SSF53448">
    <property type="entry name" value="Nucleotide-diphospho-sugar transferases"/>
    <property type="match status" value="1"/>
</dbReference>
<reference evidence="21 22" key="1">
    <citation type="journal article" date="2019" name="Nat. Microbiol.">
        <title>Mediterranean grassland soil C-N compound turnover is dependent on rainfall and depth, and is mediated by genomically divergent microorganisms.</title>
        <authorList>
            <person name="Diamond S."/>
            <person name="Andeer P.F."/>
            <person name="Li Z."/>
            <person name="Crits-Christoph A."/>
            <person name="Burstein D."/>
            <person name="Anantharaman K."/>
            <person name="Lane K.R."/>
            <person name="Thomas B.C."/>
            <person name="Pan C."/>
            <person name="Northen T.R."/>
            <person name="Banfield J.F."/>
        </authorList>
    </citation>
    <scope>NUCLEOTIDE SEQUENCE [LARGE SCALE GENOMIC DNA]</scope>
    <source>
        <strain evidence="20">NP_1</strain>
        <strain evidence="19">NP_2</strain>
    </source>
</reference>
<dbReference type="InterPro" id="IPR050065">
    <property type="entry name" value="GlmU-like"/>
</dbReference>
<comment type="similarity">
    <text evidence="1 17">In the C-terminal section; belongs to the transferase hexapeptide repeat family.</text>
</comment>
<dbReference type="GO" id="GO:0005737">
    <property type="term" value="C:cytoplasm"/>
    <property type="evidence" value="ECO:0007669"/>
    <property type="project" value="UniProtKB-SubCell"/>
</dbReference>
<dbReference type="PANTHER" id="PTHR43584">
    <property type="entry name" value="NUCLEOTIDYL TRANSFERASE"/>
    <property type="match status" value="1"/>
</dbReference>
<evidence type="ECO:0000313" key="20">
    <source>
        <dbReference type="EMBL" id="TMJ13268.1"/>
    </source>
</evidence>
<feature type="binding site" evidence="17">
    <location>
        <position position="227"/>
    </location>
    <ligand>
        <name>Mg(2+)</name>
        <dbReference type="ChEBI" id="CHEBI:18420"/>
    </ligand>
</feature>
<keyword evidence="3 17" id="KW-0963">Cytoplasm</keyword>
<evidence type="ECO:0000259" key="18">
    <source>
        <dbReference type="Pfam" id="PF12804"/>
    </source>
</evidence>
<evidence type="ECO:0000256" key="14">
    <source>
        <dbReference type="ARBA" id="ARBA00048247"/>
    </source>
</evidence>
<dbReference type="Pfam" id="PF12804">
    <property type="entry name" value="NTP_transf_3"/>
    <property type="match status" value="1"/>
</dbReference>
<dbReference type="EMBL" id="VBAI01000009">
    <property type="protein sequence ID" value="TMJ13268.1"/>
    <property type="molecule type" value="Genomic_DNA"/>
</dbReference>
<dbReference type="GO" id="GO:0003977">
    <property type="term" value="F:UDP-N-acetylglucosamine diphosphorylase activity"/>
    <property type="evidence" value="ECO:0007669"/>
    <property type="project" value="UniProtKB-UniRule"/>
</dbReference>
<feature type="binding site" evidence="17">
    <location>
        <position position="103"/>
    </location>
    <ligand>
        <name>Mg(2+)</name>
        <dbReference type="ChEBI" id="CHEBI:18420"/>
    </ligand>
</feature>
<feature type="binding site" evidence="17">
    <location>
        <position position="350"/>
    </location>
    <ligand>
        <name>UDP-N-acetyl-alpha-D-glucosamine</name>
        <dbReference type="ChEBI" id="CHEBI:57705"/>
    </ligand>
</feature>
<comment type="cofactor">
    <cofactor evidence="17">
        <name>Mg(2+)</name>
        <dbReference type="ChEBI" id="CHEBI:18420"/>
    </cofactor>
    <text evidence="17">Binds 1 Mg(2+) ion per subunit.</text>
</comment>
<dbReference type="Proteomes" id="UP000318661">
    <property type="component" value="Unassembled WGS sequence"/>
</dbReference>
<feature type="region of interest" description="Linker" evidence="17">
    <location>
        <begin position="230"/>
        <end position="250"/>
    </location>
</feature>
<feature type="active site" description="Proton acceptor" evidence="17">
    <location>
        <position position="362"/>
    </location>
</feature>
<feature type="binding site" evidence="17">
    <location>
        <position position="73"/>
    </location>
    <ligand>
        <name>UDP-N-acetyl-alpha-D-glucosamine</name>
        <dbReference type="ChEBI" id="CHEBI:57705"/>
    </ligand>
</feature>
<feature type="region of interest" description="Pyrophosphorylase" evidence="17">
    <location>
        <begin position="1"/>
        <end position="229"/>
    </location>
</feature>
<dbReference type="HAMAP" id="MF_01631">
    <property type="entry name" value="GlmU"/>
    <property type="match status" value="1"/>
</dbReference>
<evidence type="ECO:0000256" key="13">
    <source>
        <dbReference type="ARBA" id="ARBA00023316"/>
    </source>
</evidence>
<organism evidence="19 22">
    <name type="scientific">Candidatus Segetimicrobium genomatis</name>
    <dbReference type="NCBI Taxonomy" id="2569760"/>
    <lineage>
        <taxon>Bacteria</taxon>
        <taxon>Bacillati</taxon>
        <taxon>Candidatus Sysuimicrobiota</taxon>
        <taxon>Candidatus Sysuimicrobiia</taxon>
        <taxon>Candidatus Sysuimicrobiales</taxon>
        <taxon>Candidatus Segetimicrobiaceae</taxon>
        <taxon>Candidatus Segetimicrobium</taxon>
    </lineage>
</organism>
<dbReference type="Proteomes" id="UP000315217">
    <property type="component" value="Unassembled WGS sequence"/>
</dbReference>